<sequence>METNKKLIDLGILSEDEASGVKRVSIVEEPAIELDFRYFGKQKFVKPSGGETEDTFIGRCIPVLISEGKSQDEAIAICYSYWKEGFDIDTAGLEPYVDPAIKKKNGKAEAPLTKAILAEKECPMDYAWTKDAYLVETLLKLAEELGTKEEDLKALFEKEFAFSNPSLGGAGTSVAEVVNQGDQKLYLYKYTGPISVANSRDFCVGMIGLDNFYTKAQIQAMSDMAVNAGFGINGASTYSIWQFKGGPNCKHRWVQYLVTMPNGQIVIEEVKDAVGRAGRTPYEMPKHGYYNKAAFKFATDDKMVLVGPAMVPDISIPRIDDDGDQYFVRFSAETIKEIAMKYFKEARTNDVNTDHEENSAGAYIYESWIVETPDDKANTVYGYDVPVGTWMVAMKVDDKATWARIKAGTLRGFSIEGILMDMEELEAKKRYEAIKKILS</sequence>
<dbReference type="EMBL" id="LR796289">
    <property type="protein sequence ID" value="CAB4134669.1"/>
    <property type="molecule type" value="Genomic_DNA"/>
</dbReference>
<reference evidence="2" key="1">
    <citation type="submission" date="2020-04" db="EMBL/GenBank/DDBJ databases">
        <authorList>
            <person name="Chiriac C."/>
            <person name="Salcher M."/>
            <person name="Ghai R."/>
            <person name="Kavagutti S V."/>
        </authorList>
    </citation>
    <scope>NUCLEOTIDE SEQUENCE</scope>
</reference>
<dbReference type="EMBL" id="LR796619">
    <property type="protein sequence ID" value="CAB4154717.1"/>
    <property type="molecule type" value="Genomic_DNA"/>
</dbReference>
<dbReference type="InterPro" id="IPR027924">
    <property type="entry name" value="XkdF"/>
</dbReference>
<evidence type="ECO:0000259" key="1">
    <source>
        <dbReference type="Pfam" id="PF14550"/>
    </source>
</evidence>
<proteinExistence type="predicted"/>
<evidence type="ECO:0000313" key="2">
    <source>
        <dbReference type="EMBL" id="CAB4134669.1"/>
    </source>
</evidence>
<feature type="domain" description="Phage-like element PBSX protein XkdF" evidence="1">
    <location>
        <begin position="300"/>
        <end position="418"/>
    </location>
</feature>
<evidence type="ECO:0000313" key="3">
    <source>
        <dbReference type="EMBL" id="CAB4154717.1"/>
    </source>
</evidence>
<organism evidence="2">
    <name type="scientific">uncultured Caudovirales phage</name>
    <dbReference type="NCBI Taxonomy" id="2100421"/>
    <lineage>
        <taxon>Viruses</taxon>
        <taxon>Duplodnaviria</taxon>
        <taxon>Heunggongvirae</taxon>
        <taxon>Uroviricota</taxon>
        <taxon>Caudoviricetes</taxon>
        <taxon>Peduoviridae</taxon>
        <taxon>Maltschvirus</taxon>
        <taxon>Maltschvirus maltsch</taxon>
    </lineage>
</organism>
<accession>A0A6J5LSI9</accession>
<dbReference type="Pfam" id="PF14550">
    <property type="entry name" value="Peptidase_S78_2"/>
    <property type="match status" value="1"/>
</dbReference>
<protein>
    <submittedName>
        <fullName evidence="2">Phage-like element PBSX protein, XkdF</fullName>
    </submittedName>
</protein>
<name>A0A6J5LSI9_9CAUD</name>
<gene>
    <name evidence="2" type="ORF">UFOVP282_11</name>
    <name evidence="3" type="ORF">UFOVP643_24</name>
</gene>